<dbReference type="KEGG" id="sbh:SBI_07702"/>
<organism evidence="1 2">
    <name type="scientific">Streptomyces bingchenggensis (strain BCW-1)</name>
    <dbReference type="NCBI Taxonomy" id="749414"/>
    <lineage>
        <taxon>Bacteria</taxon>
        <taxon>Bacillati</taxon>
        <taxon>Actinomycetota</taxon>
        <taxon>Actinomycetes</taxon>
        <taxon>Kitasatosporales</taxon>
        <taxon>Streptomycetaceae</taxon>
        <taxon>Streptomyces</taxon>
    </lineage>
</organism>
<dbReference type="Proteomes" id="UP000000377">
    <property type="component" value="Chromosome"/>
</dbReference>
<accession>D7CCX5</accession>
<sequence length="34" mass="3797">MGVRVKATVQAHRADWPARQARAMAELLLDAHRA</sequence>
<evidence type="ECO:0000313" key="1">
    <source>
        <dbReference type="EMBL" id="ADI10822.1"/>
    </source>
</evidence>
<dbReference type="AlphaFoldDB" id="D7CCX5"/>
<keyword evidence="2" id="KW-1185">Reference proteome</keyword>
<dbReference type="EMBL" id="CP002047">
    <property type="protein sequence ID" value="ADI10822.1"/>
    <property type="molecule type" value="Genomic_DNA"/>
</dbReference>
<evidence type="ECO:0000313" key="2">
    <source>
        <dbReference type="Proteomes" id="UP000000377"/>
    </source>
</evidence>
<gene>
    <name evidence="1" type="ordered locus">SBI_07702</name>
</gene>
<protein>
    <submittedName>
        <fullName evidence="1">Uncharacterized protein</fullName>
    </submittedName>
</protein>
<dbReference type="PATRIC" id="fig|749414.3.peg.7916"/>
<reference evidence="1 2" key="1">
    <citation type="journal article" date="2010" name="J. Bacteriol.">
        <title>Genome sequence of the milbemycin-producing bacterium Streptomyces bingchenggensis.</title>
        <authorList>
            <person name="Wang X.J."/>
            <person name="Yan Y.J."/>
            <person name="Zhang B."/>
            <person name="An J."/>
            <person name="Wang J.J."/>
            <person name="Tian J."/>
            <person name="Jiang L."/>
            <person name="Chen Y.H."/>
            <person name="Huang S.X."/>
            <person name="Yin M."/>
            <person name="Zhang J."/>
            <person name="Gao A.L."/>
            <person name="Liu C.X."/>
            <person name="Zhu Z.X."/>
            <person name="Xiang W.S."/>
        </authorList>
    </citation>
    <scope>NUCLEOTIDE SEQUENCE [LARGE SCALE GENOMIC DNA]</scope>
    <source>
        <strain evidence="1 2">BCW-1</strain>
    </source>
</reference>
<dbReference type="HOGENOM" id="CLU_3376254_0_0_11"/>
<proteinExistence type="predicted"/>
<name>D7CCX5_STRBB</name>